<organism evidence="11 12">
    <name type="scientific">Rhododendron simsii</name>
    <name type="common">Sims's rhododendron</name>
    <dbReference type="NCBI Taxonomy" id="118357"/>
    <lineage>
        <taxon>Eukaryota</taxon>
        <taxon>Viridiplantae</taxon>
        <taxon>Streptophyta</taxon>
        <taxon>Embryophyta</taxon>
        <taxon>Tracheophyta</taxon>
        <taxon>Spermatophyta</taxon>
        <taxon>Magnoliopsida</taxon>
        <taxon>eudicotyledons</taxon>
        <taxon>Gunneridae</taxon>
        <taxon>Pentapetalae</taxon>
        <taxon>asterids</taxon>
        <taxon>Ericales</taxon>
        <taxon>Ericaceae</taxon>
        <taxon>Ericoideae</taxon>
        <taxon>Rhodoreae</taxon>
        <taxon>Rhododendron</taxon>
    </lineage>
</organism>
<feature type="transmembrane region" description="Helical" evidence="9">
    <location>
        <begin position="489"/>
        <end position="508"/>
    </location>
</feature>
<keyword evidence="6 9" id="KW-0472">Membrane</keyword>
<reference evidence="11" key="1">
    <citation type="submission" date="2019-11" db="EMBL/GenBank/DDBJ databases">
        <authorList>
            <person name="Liu Y."/>
            <person name="Hou J."/>
            <person name="Li T.-Q."/>
            <person name="Guan C.-H."/>
            <person name="Wu X."/>
            <person name="Wu H.-Z."/>
            <person name="Ling F."/>
            <person name="Zhang R."/>
            <person name="Shi X.-G."/>
            <person name="Ren J.-P."/>
            <person name="Chen E.-F."/>
            <person name="Sun J.-M."/>
        </authorList>
    </citation>
    <scope>NUCLEOTIDE SEQUENCE</scope>
    <source>
        <strain evidence="11">Adult_tree_wgs_1</strain>
        <tissue evidence="11">Leaves</tissue>
    </source>
</reference>
<sequence>MDPNMYTAAMKDEKDALSQYSADQFALQVTPNANTLLHVAAQFNSCLYGADDILSKCPSLLRRVNNNGDTPIHVAVERRHFDVVYSLIHFANSAQGGGAAAVREILRARNHNGDTPLPLAARSLMVWTFFRAIGTLLTKEDPWLDHGPNKAGETPLYLYVERGHDVEDLSLMLETCTPQEYGGPGGRTALHAVVIRRKRFSENRGADSTYLGLDKDKSAAYVTANNDEGNTALHRATAKGDTKVMIELLSKCPDCWEMVNGKGQNILHIAADLERDEATEYISKQPWIDGLVDGKDHGADRKALNNDGLTPYEILLPKIRRKNWLQRKRFLRDLHEKDQGDRGKMTQKKTLPEVSEKKDQGDNGKMIQKEPTGEGMQNASEEQKGKTAGQTGFTIPGGYHGDQDSNQGTAVLVREAAFKAFVITNTIAMVCSTSSVFLYVSASLFNIRGHEEESRARRYAIAFELTITAMLAMMLAFITGAYAVLAHSLGLAIVTCVIACPPFFVYAFDLKKHFAEEIEYAKDSLSPYWRKFIEYAKDPLSSYWRILYLPIGGNLRNLRLTSVVSAFVLSAK</sequence>
<evidence type="ECO:0000313" key="11">
    <source>
        <dbReference type="EMBL" id="KAF7112966.1"/>
    </source>
</evidence>
<evidence type="ECO:0000256" key="9">
    <source>
        <dbReference type="SAM" id="Phobius"/>
    </source>
</evidence>
<keyword evidence="3" id="KW-0677">Repeat</keyword>
<name>A0A834FUP1_RHOSS</name>
<evidence type="ECO:0000256" key="5">
    <source>
        <dbReference type="ARBA" id="ARBA00023043"/>
    </source>
</evidence>
<accession>A0A834FUP1</accession>
<dbReference type="AlphaFoldDB" id="A0A834FUP1"/>
<dbReference type="Pfam" id="PF00023">
    <property type="entry name" value="Ank"/>
    <property type="match status" value="1"/>
</dbReference>
<dbReference type="InterPro" id="IPR036770">
    <property type="entry name" value="Ankyrin_rpt-contain_sf"/>
</dbReference>
<evidence type="ECO:0000256" key="4">
    <source>
        <dbReference type="ARBA" id="ARBA00022989"/>
    </source>
</evidence>
<dbReference type="PROSITE" id="PS50088">
    <property type="entry name" value="ANK_REPEAT"/>
    <property type="match status" value="2"/>
</dbReference>
<dbReference type="EMBL" id="WJXA01000393">
    <property type="protein sequence ID" value="KAF7112966.1"/>
    <property type="molecule type" value="Genomic_DNA"/>
</dbReference>
<evidence type="ECO:0000313" key="12">
    <source>
        <dbReference type="Proteomes" id="UP000626092"/>
    </source>
</evidence>
<evidence type="ECO:0000259" key="10">
    <source>
        <dbReference type="Pfam" id="PF13962"/>
    </source>
</evidence>
<comment type="subcellular location">
    <subcellularLocation>
        <location evidence="1">Membrane</location>
        <topology evidence="1">Multi-pass membrane protein</topology>
    </subcellularLocation>
</comment>
<evidence type="ECO:0000256" key="7">
    <source>
        <dbReference type="PROSITE-ProRule" id="PRU00023"/>
    </source>
</evidence>
<dbReference type="SMART" id="SM00248">
    <property type="entry name" value="ANK"/>
    <property type="match status" value="3"/>
</dbReference>
<evidence type="ECO:0000256" key="3">
    <source>
        <dbReference type="ARBA" id="ARBA00022737"/>
    </source>
</evidence>
<proteinExistence type="predicted"/>
<keyword evidence="4 9" id="KW-1133">Transmembrane helix</keyword>
<evidence type="ECO:0000256" key="1">
    <source>
        <dbReference type="ARBA" id="ARBA00004141"/>
    </source>
</evidence>
<protein>
    <recommendedName>
        <fullName evidence="10">PGG domain-containing protein</fullName>
    </recommendedName>
</protein>
<feature type="transmembrane region" description="Helical" evidence="9">
    <location>
        <begin position="427"/>
        <end position="447"/>
    </location>
</feature>
<comment type="caution">
    <text evidence="11">The sequence shown here is derived from an EMBL/GenBank/DDBJ whole genome shotgun (WGS) entry which is preliminary data.</text>
</comment>
<evidence type="ECO:0000256" key="8">
    <source>
        <dbReference type="SAM" id="MobiDB-lite"/>
    </source>
</evidence>
<keyword evidence="12" id="KW-1185">Reference proteome</keyword>
<dbReference type="PANTHER" id="PTHR24186">
    <property type="entry name" value="PROTEIN PHOSPHATASE 1 REGULATORY SUBUNIT"/>
    <property type="match status" value="1"/>
</dbReference>
<evidence type="ECO:0000256" key="2">
    <source>
        <dbReference type="ARBA" id="ARBA00022692"/>
    </source>
</evidence>
<dbReference type="PROSITE" id="PS50297">
    <property type="entry name" value="ANK_REP_REGION"/>
    <property type="match status" value="2"/>
</dbReference>
<dbReference type="InterPro" id="IPR002110">
    <property type="entry name" value="Ankyrin_rpt"/>
</dbReference>
<evidence type="ECO:0000256" key="6">
    <source>
        <dbReference type="ARBA" id="ARBA00023136"/>
    </source>
</evidence>
<dbReference type="InterPro" id="IPR026961">
    <property type="entry name" value="PGG_dom"/>
</dbReference>
<feature type="repeat" description="ANK" evidence="7">
    <location>
        <begin position="67"/>
        <end position="88"/>
    </location>
</feature>
<keyword evidence="5 7" id="KW-0040">ANK repeat</keyword>
<gene>
    <name evidence="11" type="ORF">RHSIM_RhsimUnG0174300</name>
</gene>
<dbReference type="Proteomes" id="UP000626092">
    <property type="component" value="Unassembled WGS sequence"/>
</dbReference>
<feature type="repeat" description="ANK" evidence="7">
    <location>
        <begin position="228"/>
        <end position="249"/>
    </location>
</feature>
<feature type="region of interest" description="Disordered" evidence="8">
    <location>
        <begin position="335"/>
        <end position="400"/>
    </location>
</feature>
<dbReference type="OrthoDB" id="1847170at2759"/>
<feature type="transmembrane region" description="Helical" evidence="9">
    <location>
        <begin position="459"/>
        <end position="483"/>
    </location>
</feature>
<dbReference type="SUPFAM" id="SSF48403">
    <property type="entry name" value="Ankyrin repeat"/>
    <property type="match status" value="1"/>
</dbReference>
<feature type="domain" description="PGG" evidence="10">
    <location>
        <begin position="390"/>
        <end position="484"/>
    </location>
</feature>
<keyword evidence="2 9" id="KW-0812">Transmembrane</keyword>
<feature type="compositionally biased region" description="Basic and acidic residues" evidence="8">
    <location>
        <begin position="335"/>
        <end position="372"/>
    </location>
</feature>
<dbReference type="Gene3D" id="1.25.40.20">
    <property type="entry name" value="Ankyrin repeat-containing domain"/>
    <property type="match status" value="2"/>
</dbReference>
<dbReference type="PANTHER" id="PTHR24186:SF50">
    <property type="entry name" value="ANKYRIN REPEAT-CONTAINING PROTEIN ITN1-LIKE ISOFORM X1"/>
    <property type="match status" value="1"/>
</dbReference>
<dbReference type="Pfam" id="PF13962">
    <property type="entry name" value="PGG"/>
    <property type="match status" value="1"/>
</dbReference>
<dbReference type="GO" id="GO:0005886">
    <property type="term" value="C:plasma membrane"/>
    <property type="evidence" value="ECO:0007669"/>
    <property type="project" value="TreeGrafter"/>
</dbReference>